<dbReference type="PANTHER" id="PTHR46579:SF1">
    <property type="entry name" value="F5_8 TYPE C DOMAIN-CONTAINING PROTEIN"/>
    <property type="match status" value="1"/>
</dbReference>
<proteinExistence type="predicted"/>
<name>A0AAD9URZ8_ACRCE</name>
<gene>
    <name evidence="1" type="ORF">P5673_032448</name>
</gene>
<dbReference type="EMBL" id="JARQWQ010000179">
    <property type="protein sequence ID" value="KAK2547532.1"/>
    <property type="molecule type" value="Genomic_DNA"/>
</dbReference>
<organism evidence="1 2">
    <name type="scientific">Acropora cervicornis</name>
    <name type="common">Staghorn coral</name>
    <dbReference type="NCBI Taxonomy" id="6130"/>
    <lineage>
        <taxon>Eukaryota</taxon>
        <taxon>Metazoa</taxon>
        <taxon>Cnidaria</taxon>
        <taxon>Anthozoa</taxon>
        <taxon>Hexacorallia</taxon>
        <taxon>Scleractinia</taxon>
        <taxon>Astrocoeniina</taxon>
        <taxon>Acroporidae</taxon>
        <taxon>Acropora</taxon>
    </lineage>
</organism>
<evidence type="ECO:0000313" key="2">
    <source>
        <dbReference type="Proteomes" id="UP001249851"/>
    </source>
</evidence>
<sequence>MRYGNGMGAEVKPIYGKDMGYGNSLGAPYHSLIYGKATYFVKIHTLPIYWIGMANRPISIPYCYCGSNVEKVDKRLLEIKPPSVISRVPRSIEHHLKFWKATEYRNWLFFYSLPCMKDVLDDEYYQHYALLVGGIVLLSGRSISPEQLDMAGNLLIHFVEMFDAYYGARYVLMNQHMLLHLRKSVMDHGPLWSSSLFVFEDWNGDISSYFHGTQHIASQIMTAVVSHQQLPQLINKMPSGNAKDIILQLQGQHQSSKGTHLKDDFYAIGALKRGISETNSFEDDLQAFLGIESLSFVKYFTRLQVGAPVFHSRLYKRTSKRNTFTVAYRRDGSPSISYGQIEVFFKAPVPSKTSCGAVVVPMSKAKQDICHRHTLLGIPVSHIIALHRPNRNIFVIVPLEDIIDVCVYMEFSDSRVNYAAHFPNHLEKD</sequence>
<keyword evidence="2" id="KW-1185">Reference proteome</keyword>
<reference evidence="1" key="1">
    <citation type="journal article" date="2023" name="G3 (Bethesda)">
        <title>Whole genome assembly and annotation of the endangered Caribbean coral Acropora cervicornis.</title>
        <authorList>
            <person name="Selwyn J.D."/>
            <person name="Vollmer S.V."/>
        </authorList>
    </citation>
    <scope>NUCLEOTIDE SEQUENCE</scope>
    <source>
        <strain evidence="1">K2</strain>
    </source>
</reference>
<reference evidence="1" key="2">
    <citation type="journal article" date="2023" name="Science">
        <title>Genomic signatures of disease resistance in endangered staghorn corals.</title>
        <authorList>
            <person name="Vollmer S.V."/>
            <person name="Selwyn J.D."/>
            <person name="Despard B.A."/>
            <person name="Roesel C.L."/>
        </authorList>
    </citation>
    <scope>NUCLEOTIDE SEQUENCE</scope>
    <source>
        <strain evidence="1">K2</strain>
    </source>
</reference>
<protein>
    <submittedName>
        <fullName evidence="1">Uncharacterized protein</fullName>
    </submittedName>
</protein>
<accession>A0AAD9URZ8</accession>
<comment type="caution">
    <text evidence="1">The sequence shown here is derived from an EMBL/GenBank/DDBJ whole genome shotgun (WGS) entry which is preliminary data.</text>
</comment>
<dbReference type="Proteomes" id="UP001249851">
    <property type="component" value="Unassembled WGS sequence"/>
</dbReference>
<dbReference type="PANTHER" id="PTHR46579">
    <property type="entry name" value="F5/8 TYPE C DOMAIN-CONTAINING PROTEIN-RELATED"/>
    <property type="match status" value="1"/>
</dbReference>
<evidence type="ECO:0000313" key="1">
    <source>
        <dbReference type="EMBL" id="KAK2547532.1"/>
    </source>
</evidence>
<dbReference type="AlphaFoldDB" id="A0AAD9URZ8"/>